<evidence type="ECO:0000313" key="2">
    <source>
        <dbReference type="Proteomes" id="UP001237917"/>
    </source>
</evidence>
<gene>
    <name evidence="1" type="ORF">QP487_13390</name>
</gene>
<reference evidence="1" key="1">
    <citation type="submission" date="2023-05" db="EMBL/GenBank/DDBJ databases">
        <title>Cataloging the Phylogenetic Diversity of Human Bladder Bacteria.</title>
        <authorList>
            <person name="Du J."/>
        </authorList>
    </citation>
    <scope>NUCLEOTIDE SEQUENCE</scope>
    <source>
        <strain evidence="1">UMB0765</strain>
    </source>
</reference>
<dbReference type="Proteomes" id="UP001237917">
    <property type="component" value="Unassembled WGS sequence"/>
</dbReference>
<dbReference type="AlphaFoldDB" id="A0AAW6YLS2"/>
<protein>
    <submittedName>
        <fullName evidence="1">Uncharacterized protein</fullName>
    </submittedName>
</protein>
<accession>A0AAW6YLS2</accession>
<organism evidence="1 2">
    <name type="scientific">Streptococcus pasteurianus</name>
    <dbReference type="NCBI Taxonomy" id="197614"/>
    <lineage>
        <taxon>Bacteria</taxon>
        <taxon>Bacillati</taxon>
        <taxon>Bacillota</taxon>
        <taxon>Bacilli</taxon>
        <taxon>Lactobacillales</taxon>
        <taxon>Streptococcaceae</taxon>
        <taxon>Streptococcus</taxon>
    </lineage>
</organism>
<sequence length="80" mass="9450">QPLPNASLVTRLLANETRFLKKMYDFGLPFALIMNQDGIFDSKSRFELFKNNNFELLIPKGRMRFFDETMEIKNNPNFQS</sequence>
<feature type="non-terminal residue" evidence="1">
    <location>
        <position position="80"/>
    </location>
</feature>
<proteinExistence type="predicted"/>
<evidence type="ECO:0000313" key="1">
    <source>
        <dbReference type="EMBL" id="MDK7294405.1"/>
    </source>
</evidence>
<feature type="non-terminal residue" evidence="1">
    <location>
        <position position="1"/>
    </location>
</feature>
<name>A0AAW6YLS2_9STRE</name>
<dbReference type="EMBL" id="JASOPU010000505">
    <property type="protein sequence ID" value="MDK7294405.1"/>
    <property type="molecule type" value="Genomic_DNA"/>
</dbReference>
<comment type="caution">
    <text evidence="1">The sequence shown here is derived from an EMBL/GenBank/DDBJ whole genome shotgun (WGS) entry which is preliminary data.</text>
</comment>